<reference evidence="2" key="1">
    <citation type="journal article" date="2020" name="Stud. Mycol.">
        <title>101 Dothideomycetes genomes: a test case for predicting lifestyles and emergence of pathogens.</title>
        <authorList>
            <person name="Haridas S."/>
            <person name="Albert R."/>
            <person name="Binder M."/>
            <person name="Bloem J."/>
            <person name="Labutti K."/>
            <person name="Salamov A."/>
            <person name="Andreopoulos B."/>
            <person name="Baker S."/>
            <person name="Barry K."/>
            <person name="Bills G."/>
            <person name="Bluhm B."/>
            <person name="Cannon C."/>
            <person name="Castanera R."/>
            <person name="Culley D."/>
            <person name="Daum C."/>
            <person name="Ezra D."/>
            <person name="Gonzalez J."/>
            <person name="Henrissat B."/>
            <person name="Kuo A."/>
            <person name="Liang C."/>
            <person name="Lipzen A."/>
            <person name="Lutzoni F."/>
            <person name="Magnuson J."/>
            <person name="Mondo S."/>
            <person name="Nolan M."/>
            <person name="Ohm R."/>
            <person name="Pangilinan J."/>
            <person name="Park H.-J."/>
            <person name="Ramirez L."/>
            <person name="Alfaro M."/>
            <person name="Sun H."/>
            <person name="Tritt A."/>
            <person name="Yoshinaga Y."/>
            <person name="Zwiers L.-H."/>
            <person name="Turgeon B."/>
            <person name="Goodwin S."/>
            <person name="Spatafora J."/>
            <person name="Crous P."/>
            <person name="Grigoriev I."/>
        </authorList>
    </citation>
    <scope>NUCLEOTIDE SEQUENCE</scope>
    <source>
        <strain evidence="2">CBS 113818</strain>
    </source>
</reference>
<evidence type="ECO:0000313" key="3">
    <source>
        <dbReference type="Proteomes" id="UP000799424"/>
    </source>
</evidence>
<protein>
    <submittedName>
        <fullName evidence="2">Uncharacterized protein</fullName>
    </submittedName>
</protein>
<gene>
    <name evidence="2" type="ORF">CC86DRAFT_177879</name>
</gene>
<dbReference type="AlphaFoldDB" id="A0A6A7AAP3"/>
<dbReference type="EMBL" id="MU006220">
    <property type="protein sequence ID" value="KAF2829934.1"/>
    <property type="molecule type" value="Genomic_DNA"/>
</dbReference>
<feature type="compositionally biased region" description="Basic and acidic residues" evidence="1">
    <location>
        <begin position="53"/>
        <end position="70"/>
    </location>
</feature>
<sequence length="170" mass="18857">MPLPIIQISLPHTYTHPANMPFDIAQFGNRLGHSSQPARDRRDEIRQHRRAMREWLEGDTKKPTEQEPHIARQRPAQLIASTGRIRKPADKVKTSDMTVTQAADNKISSDAAKTTSSYQSSAHLRAPSSPVSEEKLRRANATGGELSLPKGAVERLRRVFESGDMAAGQV</sequence>
<feature type="compositionally biased region" description="Polar residues" evidence="1">
    <location>
        <begin position="95"/>
        <end position="122"/>
    </location>
</feature>
<evidence type="ECO:0000256" key="1">
    <source>
        <dbReference type="SAM" id="MobiDB-lite"/>
    </source>
</evidence>
<accession>A0A6A7AAP3</accession>
<name>A0A6A7AAP3_9PLEO</name>
<proteinExistence type="predicted"/>
<feature type="region of interest" description="Disordered" evidence="1">
    <location>
        <begin position="53"/>
        <end position="148"/>
    </location>
</feature>
<dbReference type="Proteomes" id="UP000799424">
    <property type="component" value="Unassembled WGS sequence"/>
</dbReference>
<keyword evidence="3" id="KW-1185">Reference proteome</keyword>
<evidence type="ECO:0000313" key="2">
    <source>
        <dbReference type="EMBL" id="KAF2829934.1"/>
    </source>
</evidence>
<organism evidence="2 3">
    <name type="scientific">Ophiobolus disseminans</name>
    <dbReference type="NCBI Taxonomy" id="1469910"/>
    <lineage>
        <taxon>Eukaryota</taxon>
        <taxon>Fungi</taxon>
        <taxon>Dikarya</taxon>
        <taxon>Ascomycota</taxon>
        <taxon>Pezizomycotina</taxon>
        <taxon>Dothideomycetes</taxon>
        <taxon>Pleosporomycetidae</taxon>
        <taxon>Pleosporales</taxon>
        <taxon>Pleosporineae</taxon>
        <taxon>Phaeosphaeriaceae</taxon>
        <taxon>Ophiobolus</taxon>
    </lineage>
</organism>